<feature type="coiled-coil region" evidence="1">
    <location>
        <begin position="152"/>
        <end position="186"/>
    </location>
</feature>
<dbReference type="AlphaFoldDB" id="A0A1I7U484"/>
<evidence type="ECO:0000313" key="3">
    <source>
        <dbReference type="Proteomes" id="UP000095282"/>
    </source>
</evidence>
<keyword evidence="3" id="KW-1185">Reference proteome</keyword>
<evidence type="ECO:0000256" key="2">
    <source>
        <dbReference type="SAM" id="MobiDB-lite"/>
    </source>
</evidence>
<sequence>MSQPYRGKSGRGGGGAPRRGRGSKRGSGFPYGGGFPDSDCPRSPDRCSTRSENAYPPPSTRFNNYRHPSRPMSRSPSPPPPPSNYRNNEWQNDRYSDRGPPRSMPRSPDYRQRQERRYENGPPESTSMTTGGADATFIVAGKETARIWKLRIADAEEEVRRMEFKLHRAKLDLEAIQEAYQEYTETTVPQDLLKPKQNW</sequence>
<evidence type="ECO:0000313" key="4">
    <source>
        <dbReference type="WBParaSite" id="Csp11.Scaffold629.g14689.t1"/>
    </source>
</evidence>
<feature type="compositionally biased region" description="Basic and acidic residues" evidence="2">
    <location>
        <begin position="91"/>
        <end position="100"/>
    </location>
</feature>
<dbReference type="eggNOG" id="ENOG502T3D2">
    <property type="taxonomic scope" value="Eukaryota"/>
</dbReference>
<dbReference type="WBParaSite" id="Csp11.Scaffold629.g14689.t1">
    <property type="protein sequence ID" value="Csp11.Scaffold629.g14689.t1"/>
    <property type="gene ID" value="Csp11.Scaffold629.g14689"/>
</dbReference>
<evidence type="ECO:0000256" key="1">
    <source>
        <dbReference type="SAM" id="Coils"/>
    </source>
</evidence>
<name>A0A1I7U484_9PELO</name>
<dbReference type="Proteomes" id="UP000095282">
    <property type="component" value="Unplaced"/>
</dbReference>
<feature type="compositionally biased region" description="Basic and acidic residues" evidence="2">
    <location>
        <begin position="108"/>
        <end position="119"/>
    </location>
</feature>
<feature type="compositionally biased region" description="Basic and acidic residues" evidence="2">
    <location>
        <begin position="39"/>
        <end position="49"/>
    </location>
</feature>
<accession>A0A1I7U484</accession>
<protein>
    <submittedName>
        <fullName evidence="4">DUF1421 multi-domain protein</fullName>
    </submittedName>
</protein>
<keyword evidence="1" id="KW-0175">Coiled coil</keyword>
<proteinExistence type="predicted"/>
<feature type="region of interest" description="Disordered" evidence="2">
    <location>
        <begin position="1"/>
        <end position="134"/>
    </location>
</feature>
<reference evidence="4" key="1">
    <citation type="submission" date="2016-11" db="UniProtKB">
        <authorList>
            <consortium name="WormBaseParasite"/>
        </authorList>
    </citation>
    <scope>IDENTIFICATION</scope>
</reference>
<organism evidence="3 4">
    <name type="scientific">Caenorhabditis tropicalis</name>
    <dbReference type="NCBI Taxonomy" id="1561998"/>
    <lineage>
        <taxon>Eukaryota</taxon>
        <taxon>Metazoa</taxon>
        <taxon>Ecdysozoa</taxon>
        <taxon>Nematoda</taxon>
        <taxon>Chromadorea</taxon>
        <taxon>Rhabditida</taxon>
        <taxon>Rhabditina</taxon>
        <taxon>Rhabditomorpha</taxon>
        <taxon>Rhabditoidea</taxon>
        <taxon>Rhabditidae</taxon>
        <taxon>Peloderinae</taxon>
        <taxon>Caenorhabditis</taxon>
    </lineage>
</organism>